<dbReference type="InterPro" id="IPR013325">
    <property type="entry name" value="RNA_pol_sigma_r2"/>
</dbReference>
<dbReference type="InterPro" id="IPR013324">
    <property type="entry name" value="RNA_pol_sigma_r3/r4-like"/>
</dbReference>
<protein>
    <submittedName>
        <fullName evidence="7">Sigma-70 family RNA polymerase sigma factor</fullName>
    </submittedName>
</protein>
<dbReference type="GO" id="GO:0003677">
    <property type="term" value="F:DNA binding"/>
    <property type="evidence" value="ECO:0007669"/>
    <property type="project" value="InterPro"/>
</dbReference>
<dbReference type="PANTHER" id="PTHR43133:SF51">
    <property type="entry name" value="RNA POLYMERASE SIGMA FACTOR"/>
    <property type="match status" value="1"/>
</dbReference>
<evidence type="ECO:0000256" key="3">
    <source>
        <dbReference type="ARBA" id="ARBA00023082"/>
    </source>
</evidence>
<feature type="domain" description="RNA polymerase sigma factor 70 region 4 type 2" evidence="6">
    <location>
        <begin position="132"/>
        <end position="183"/>
    </location>
</feature>
<evidence type="ECO:0000259" key="6">
    <source>
        <dbReference type="Pfam" id="PF08281"/>
    </source>
</evidence>
<dbReference type="EMBL" id="RPDH01000002">
    <property type="protein sequence ID" value="RPE08923.1"/>
    <property type="molecule type" value="Genomic_DNA"/>
</dbReference>
<dbReference type="PANTHER" id="PTHR43133">
    <property type="entry name" value="RNA POLYMERASE ECF-TYPE SIGMA FACTO"/>
    <property type="match status" value="1"/>
</dbReference>
<keyword evidence="4" id="KW-0804">Transcription</keyword>
<name>A0A3N4PJR3_9BACT</name>
<organism evidence="7 8">
    <name type="scientific">Chitinophaga lutea</name>
    <dbReference type="NCBI Taxonomy" id="2488634"/>
    <lineage>
        <taxon>Bacteria</taxon>
        <taxon>Pseudomonadati</taxon>
        <taxon>Bacteroidota</taxon>
        <taxon>Chitinophagia</taxon>
        <taxon>Chitinophagales</taxon>
        <taxon>Chitinophagaceae</taxon>
        <taxon>Chitinophaga</taxon>
    </lineage>
</organism>
<dbReference type="Gene3D" id="1.10.1740.10">
    <property type="match status" value="1"/>
</dbReference>
<dbReference type="GO" id="GO:0016987">
    <property type="term" value="F:sigma factor activity"/>
    <property type="evidence" value="ECO:0007669"/>
    <property type="project" value="UniProtKB-KW"/>
</dbReference>
<dbReference type="Proteomes" id="UP000278351">
    <property type="component" value="Unassembled WGS sequence"/>
</dbReference>
<dbReference type="Pfam" id="PF08281">
    <property type="entry name" value="Sigma70_r4_2"/>
    <property type="match status" value="1"/>
</dbReference>
<feature type="domain" description="RNA polymerase sigma-70 region 2" evidence="5">
    <location>
        <begin position="34"/>
        <end position="99"/>
    </location>
</feature>
<evidence type="ECO:0000313" key="8">
    <source>
        <dbReference type="Proteomes" id="UP000278351"/>
    </source>
</evidence>
<keyword evidence="3" id="KW-0731">Sigma factor</keyword>
<evidence type="ECO:0000256" key="2">
    <source>
        <dbReference type="ARBA" id="ARBA00023015"/>
    </source>
</evidence>
<dbReference type="InterPro" id="IPR007627">
    <property type="entry name" value="RNA_pol_sigma70_r2"/>
</dbReference>
<dbReference type="InterPro" id="IPR013249">
    <property type="entry name" value="RNA_pol_sigma70_r4_t2"/>
</dbReference>
<evidence type="ECO:0000256" key="4">
    <source>
        <dbReference type="ARBA" id="ARBA00023163"/>
    </source>
</evidence>
<dbReference type="NCBIfam" id="TIGR02937">
    <property type="entry name" value="sigma70-ECF"/>
    <property type="match status" value="1"/>
</dbReference>
<dbReference type="InterPro" id="IPR036388">
    <property type="entry name" value="WH-like_DNA-bd_sf"/>
</dbReference>
<dbReference type="GO" id="GO:0006352">
    <property type="term" value="P:DNA-templated transcription initiation"/>
    <property type="evidence" value="ECO:0007669"/>
    <property type="project" value="InterPro"/>
</dbReference>
<dbReference type="Gene3D" id="1.10.10.10">
    <property type="entry name" value="Winged helix-like DNA-binding domain superfamily/Winged helix DNA-binding domain"/>
    <property type="match status" value="1"/>
</dbReference>
<evidence type="ECO:0000259" key="5">
    <source>
        <dbReference type="Pfam" id="PF04542"/>
    </source>
</evidence>
<comment type="caution">
    <text evidence="7">The sequence shown here is derived from an EMBL/GenBank/DDBJ whole genome shotgun (WGS) entry which is preliminary data.</text>
</comment>
<proteinExistence type="inferred from homology"/>
<evidence type="ECO:0000313" key="7">
    <source>
        <dbReference type="EMBL" id="RPE08923.1"/>
    </source>
</evidence>
<dbReference type="InterPro" id="IPR014284">
    <property type="entry name" value="RNA_pol_sigma-70_dom"/>
</dbReference>
<keyword evidence="2" id="KW-0805">Transcription regulation</keyword>
<gene>
    <name evidence="7" type="ORF">EGT74_18060</name>
</gene>
<keyword evidence="8" id="KW-1185">Reference proteome</keyword>
<dbReference type="AlphaFoldDB" id="A0A3N4PJR3"/>
<dbReference type="SUPFAM" id="SSF88659">
    <property type="entry name" value="Sigma3 and sigma4 domains of RNA polymerase sigma factors"/>
    <property type="match status" value="1"/>
</dbReference>
<evidence type="ECO:0000256" key="1">
    <source>
        <dbReference type="ARBA" id="ARBA00010641"/>
    </source>
</evidence>
<comment type="similarity">
    <text evidence="1">Belongs to the sigma-70 factor family. ECF subfamily.</text>
</comment>
<dbReference type="InterPro" id="IPR039425">
    <property type="entry name" value="RNA_pol_sigma-70-like"/>
</dbReference>
<reference evidence="7 8" key="1">
    <citation type="submission" date="2018-11" db="EMBL/GenBank/DDBJ databases">
        <title>Chitinophaga lutea sp.nov., isolate from arsenic contaminated soil.</title>
        <authorList>
            <person name="Zong Y."/>
        </authorList>
    </citation>
    <scope>NUCLEOTIDE SEQUENCE [LARGE SCALE GENOMIC DNA]</scope>
    <source>
        <strain evidence="7 8">ZY74</strain>
    </source>
</reference>
<sequence length="197" mass="22351">MSNNIVNHLYHNRSDRELADLVLQGDREAFRVIMERTEKLVIHIISGMVPVREDREDLAQDVYLKAFRHLSGFRYEAKLSTWIARITYNACVNHLRKKRLPLVDPAISEAIDAPDDAGDPFALLSERQLAGILQQAVARLSPLLSTLITLYHQAGLGISDIAHITGLPDGTVKSYLYRARKQLQQHLLTIYQNKEAL</sequence>
<dbReference type="SUPFAM" id="SSF88946">
    <property type="entry name" value="Sigma2 domain of RNA polymerase sigma factors"/>
    <property type="match status" value="1"/>
</dbReference>
<accession>A0A3N4PJR3</accession>
<dbReference type="Pfam" id="PF04542">
    <property type="entry name" value="Sigma70_r2"/>
    <property type="match status" value="1"/>
</dbReference>